<dbReference type="CDD" id="cd16833">
    <property type="entry name" value="YfiH"/>
    <property type="match status" value="1"/>
</dbReference>
<evidence type="ECO:0000256" key="7">
    <source>
        <dbReference type="ARBA" id="ARBA00047989"/>
    </source>
</evidence>
<name>A0ABP8L3L7_9BURK</name>
<keyword evidence="12" id="KW-1185">Reference proteome</keyword>
<evidence type="ECO:0000256" key="4">
    <source>
        <dbReference type="ARBA" id="ARBA00022723"/>
    </source>
</evidence>
<reference evidence="12" key="1">
    <citation type="journal article" date="2019" name="Int. J. Syst. Evol. Microbiol.">
        <title>The Global Catalogue of Microorganisms (GCM) 10K type strain sequencing project: providing services to taxonomists for standard genome sequencing and annotation.</title>
        <authorList>
            <consortium name="The Broad Institute Genomics Platform"/>
            <consortium name="The Broad Institute Genome Sequencing Center for Infectious Disease"/>
            <person name="Wu L."/>
            <person name="Ma J."/>
        </authorList>
    </citation>
    <scope>NUCLEOTIDE SEQUENCE [LARGE SCALE GENOMIC DNA]</scope>
    <source>
        <strain evidence="12">JCM 31890</strain>
    </source>
</reference>
<evidence type="ECO:0000313" key="12">
    <source>
        <dbReference type="Proteomes" id="UP001501788"/>
    </source>
</evidence>
<evidence type="ECO:0000256" key="3">
    <source>
        <dbReference type="ARBA" id="ARBA00022679"/>
    </source>
</evidence>
<dbReference type="Proteomes" id="UP001501788">
    <property type="component" value="Unassembled WGS sequence"/>
</dbReference>
<dbReference type="PANTHER" id="PTHR30616:SF2">
    <property type="entry name" value="PURINE NUCLEOSIDE PHOSPHORYLASE LACC1"/>
    <property type="match status" value="1"/>
</dbReference>
<sequence>MSTTAPHGWIVPDWPAPAGVQALCTTRQGGFSSAPYDTLNLGSHVGDAAGDVLRNRARLQSHLASLTPGARLFIHSQVHGTTTLALTAQSDPAVVQEADAFCTAVPGAVCAVLVADCLPVLLAHRSGRAVAAAHAGWRGLAGQGGFGVLESALHALAQTLQQPLEVVAPETLAWLGPCIGPTAFEVGDEVAEAFCRHDQASAACFAAGAAPGKHWADLAGLARRRLDRLGVVAVYGNDSSGSWCTVGNPLRFFSHRRDTGRLGGSGRFAACIWRG</sequence>
<dbReference type="NCBIfam" id="TIGR00726">
    <property type="entry name" value="peptidoglycan editing factor PgeF"/>
    <property type="match status" value="1"/>
</dbReference>
<keyword evidence="6" id="KW-0862">Zinc</keyword>
<evidence type="ECO:0000256" key="8">
    <source>
        <dbReference type="ARBA" id="ARBA00048968"/>
    </source>
</evidence>
<proteinExistence type="inferred from homology"/>
<dbReference type="InterPro" id="IPR038371">
    <property type="entry name" value="Cu_polyphenol_OxRdtase_sf"/>
</dbReference>
<evidence type="ECO:0000256" key="6">
    <source>
        <dbReference type="ARBA" id="ARBA00022833"/>
    </source>
</evidence>
<comment type="caution">
    <text evidence="11">The sequence shown here is derived from an EMBL/GenBank/DDBJ whole genome shotgun (WGS) entry which is preliminary data.</text>
</comment>
<dbReference type="Gene3D" id="3.60.140.10">
    <property type="entry name" value="CNF1/YfiH-like putative cysteine hydrolases"/>
    <property type="match status" value="1"/>
</dbReference>
<protein>
    <recommendedName>
        <fullName evidence="10">Purine nucleoside phosphorylase</fullName>
    </recommendedName>
</protein>
<evidence type="ECO:0000256" key="2">
    <source>
        <dbReference type="ARBA" id="ARBA00007353"/>
    </source>
</evidence>
<evidence type="ECO:0000256" key="1">
    <source>
        <dbReference type="ARBA" id="ARBA00000553"/>
    </source>
</evidence>
<dbReference type="PANTHER" id="PTHR30616">
    <property type="entry name" value="UNCHARACTERIZED PROTEIN YFIH"/>
    <property type="match status" value="1"/>
</dbReference>
<keyword evidence="4" id="KW-0479">Metal-binding</keyword>
<gene>
    <name evidence="11" type="primary">pgeF</name>
    <name evidence="11" type="ORF">GCM10023090_10710</name>
</gene>
<dbReference type="Pfam" id="PF02578">
    <property type="entry name" value="Cu-oxidase_4"/>
    <property type="match status" value="1"/>
</dbReference>
<comment type="similarity">
    <text evidence="2 10">Belongs to the purine nucleoside phosphorylase YfiH/LACC1 family.</text>
</comment>
<evidence type="ECO:0000256" key="5">
    <source>
        <dbReference type="ARBA" id="ARBA00022801"/>
    </source>
</evidence>
<organism evidence="11 12">
    <name type="scientific">Acidovorax lacteus</name>
    <dbReference type="NCBI Taxonomy" id="1924988"/>
    <lineage>
        <taxon>Bacteria</taxon>
        <taxon>Pseudomonadati</taxon>
        <taxon>Pseudomonadota</taxon>
        <taxon>Betaproteobacteria</taxon>
        <taxon>Burkholderiales</taxon>
        <taxon>Comamonadaceae</taxon>
        <taxon>Acidovorax</taxon>
    </lineage>
</organism>
<evidence type="ECO:0000313" key="11">
    <source>
        <dbReference type="EMBL" id="GAA4421495.1"/>
    </source>
</evidence>
<dbReference type="InterPro" id="IPR011324">
    <property type="entry name" value="Cytotoxic_necrot_fac-like_cat"/>
</dbReference>
<comment type="catalytic activity">
    <reaction evidence="7">
        <text>adenosine + H2O + H(+) = inosine + NH4(+)</text>
        <dbReference type="Rhea" id="RHEA:24408"/>
        <dbReference type="ChEBI" id="CHEBI:15377"/>
        <dbReference type="ChEBI" id="CHEBI:15378"/>
        <dbReference type="ChEBI" id="CHEBI:16335"/>
        <dbReference type="ChEBI" id="CHEBI:17596"/>
        <dbReference type="ChEBI" id="CHEBI:28938"/>
        <dbReference type="EC" id="3.5.4.4"/>
    </reaction>
    <physiologicalReaction direction="left-to-right" evidence="7">
        <dbReference type="Rhea" id="RHEA:24409"/>
    </physiologicalReaction>
</comment>
<comment type="catalytic activity">
    <reaction evidence="1">
        <text>inosine + phosphate = alpha-D-ribose 1-phosphate + hypoxanthine</text>
        <dbReference type="Rhea" id="RHEA:27646"/>
        <dbReference type="ChEBI" id="CHEBI:17368"/>
        <dbReference type="ChEBI" id="CHEBI:17596"/>
        <dbReference type="ChEBI" id="CHEBI:43474"/>
        <dbReference type="ChEBI" id="CHEBI:57720"/>
        <dbReference type="EC" id="2.4.2.1"/>
    </reaction>
    <physiologicalReaction direction="left-to-right" evidence="1">
        <dbReference type="Rhea" id="RHEA:27647"/>
    </physiologicalReaction>
</comment>
<dbReference type="EMBL" id="BAABEX010000007">
    <property type="protein sequence ID" value="GAA4421495.1"/>
    <property type="molecule type" value="Genomic_DNA"/>
</dbReference>
<keyword evidence="5" id="KW-0378">Hydrolase</keyword>
<comment type="catalytic activity">
    <reaction evidence="9">
        <text>S-methyl-5'-thioadenosine + phosphate = 5-(methylsulfanyl)-alpha-D-ribose 1-phosphate + adenine</text>
        <dbReference type="Rhea" id="RHEA:11852"/>
        <dbReference type="ChEBI" id="CHEBI:16708"/>
        <dbReference type="ChEBI" id="CHEBI:17509"/>
        <dbReference type="ChEBI" id="CHEBI:43474"/>
        <dbReference type="ChEBI" id="CHEBI:58533"/>
        <dbReference type="EC" id="2.4.2.28"/>
    </reaction>
    <physiologicalReaction direction="left-to-right" evidence="9">
        <dbReference type="Rhea" id="RHEA:11853"/>
    </physiologicalReaction>
</comment>
<evidence type="ECO:0000256" key="10">
    <source>
        <dbReference type="RuleBase" id="RU361274"/>
    </source>
</evidence>
<keyword evidence="3" id="KW-0808">Transferase</keyword>
<evidence type="ECO:0000256" key="9">
    <source>
        <dbReference type="ARBA" id="ARBA00049893"/>
    </source>
</evidence>
<accession>A0ABP8L3L7</accession>
<comment type="catalytic activity">
    <reaction evidence="8">
        <text>adenosine + phosphate = alpha-D-ribose 1-phosphate + adenine</text>
        <dbReference type="Rhea" id="RHEA:27642"/>
        <dbReference type="ChEBI" id="CHEBI:16335"/>
        <dbReference type="ChEBI" id="CHEBI:16708"/>
        <dbReference type="ChEBI" id="CHEBI:43474"/>
        <dbReference type="ChEBI" id="CHEBI:57720"/>
        <dbReference type="EC" id="2.4.2.1"/>
    </reaction>
    <physiologicalReaction direction="left-to-right" evidence="8">
        <dbReference type="Rhea" id="RHEA:27643"/>
    </physiologicalReaction>
</comment>
<dbReference type="InterPro" id="IPR003730">
    <property type="entry name" value="Cu_polyphenol_OxRdtase"/>
</dbReference>
<dbReference type="SUPFAM" id="SSF64438">
    <property type="entry name" value="CNF1/YfiH-like putative cysteine hydrolases"/>
    <property type="match status" value="1"/>
</dbReference>